<evidence type="ECO:0000313" key="1">
    <source>
        <dbReference type="EMBL" id="QUS39228.1"/>
    </source>
</evidence>
<protein>
    <submittedName>
        <fullName evidence="1">DUF2336 domain-containing protein</fullName>
    </submittedName>
</protein>
<evidence type="ECO:0000313" key="2">
    <source>
        <dbReference type="Proteomes" id="UP000682843"/>
    </source>
</evidence>
<dbReference type="Proteomes" id="UP000682843">
    <property type="component" value="Chromosome"/>
</dbReference>
<dbReference type="EMBL" id="CP036498">
    <property type="protein sequence ID" value="QUS39228.1"/>
    <property type="molecule type" value="Genomic_DNA"/>
</dbReference>
<sequence>MSPRSTLSTNLLDELQAALAHGNVARRVETLRKVTDLFVDHSVEYSAEQIAVFDDVFQCLIEQLEGCAKTLLAERLGPVAGAPPQVIRTLAFDDLIEVAAPVLSQSDQLDENSLIENARTKSQGHLLAISTRKVLSGAVTDILVERGNDDVVKSTVNNQGAAFSEQGYTRLVQRADGNDEIATCVALRPSIPRHHLLNLIARASSSVRTRLATANPKLAAEVSLAVQQATTRARSARATMSEEAIISHELVRLLFKDGRLDENEVLKFALNKKFDEANAAIACLAHIPVSVAETMMVESSNEGILILSKVANFSWETVKAIINMREALSGLPISDSATDRDTYERLRPSTAQQVLRFHRMQQATSSPPAA</sequence>
<gene>
    <name evidence="1" type="ORF">RPMA_10545</name>
</gene>
<accession>A0ABX8A9X5</accession>
<reference evidence="1 2" key="1">
    <citation type="submission" date="2019-02" db="EMBL/GenBank/DDBJ databases">
        <title>Emended description of the genus Rhodopseudomonas and description of Rhodopseudomonas albus sp. nov., a non-phototrophic, heavy-metal-tolerant bacterium isolated from garden soil.</title>
        <authorList>
            <person name="Bao Z."/>
            <person name="Cao W.W."/>
            <person name="Sato Y."/>
            <person name="Nishizawa T."/>
            <person name="Zhao J."/>
            <person name="Guo Y."/>
            <person name="Ohta H."/>
        </authorList>
    </citation>
    <scope>NUCLEOTIDE SEQUENCE [LARGE SCALE GENOMIC DNA]</scope>
    <source>
        <strain evidence="1 2">SK50-23</strain>
    </source>
</reference>
<name>A0ABX8A9X5_9BRAD</name>
<dbReference type="RefSeq" id="WP_211912770.1">
    <property type="nucleotide sequence ID" value="NZ_CP036498.1"/>
</dbReference>
<keyword evidence="2" id="KW-1185">Reference proteome</keyword>
<organism evidence="1 2">
    <name type="scientific">Tardiphaga alba</name>
    <dbReference type="NCBI Taxonomy" id="340268"/>
    <lineage>
        <taxon>Bacteria</taxon>
        <taxon>Pseudomonadati</taxon>
        <taxon>Pseudomonadota</taxon>
        <taxon>Alphaproteobacteria</taxon>
        <taxon>Hyphomicrobiales</taxon>
        <taxon>Nitrobacteraceae</taxon>
        <taxon>Tardiphaga</taxon>
    </lineage>
</organism>
<proteinExistence type="predicted"/>
<dbReference type="InterPro" id="IPR019285">
    <property type="entry name" value="DUF2336"/>
</dbReference>
<dbReference type="Pfam" id="PF10098">
    <property type="entry name" value="DUF2336"/>
    <property type="match status" value="1"/>
</dbReference>